<evidence type="ECO:0000313" key="1">
    <source>
        <dbReference type="EMBL" id="AON97518.1"/>
    </source>
</evidence>
<accession>A0A1C9EIA8</accession>
<gene>
    <name evidence="1" type="primary">65</name>
    <name evidence="1" type="ORF">SEA_CHEWYVIII_65</name>
</gene>
<name>A0A1C9EIA8_9CAUD</name>
<keyword evidence="2" id="KW-1185">Reference proteome</keyword>
<dbReference type="EMBL" id="KX557288">
    <property type="protein sequence ID" value="AON97518.1"/>
    <property type="molecule type" value="Genomic_DNA"/>
</dbReference>
<organism evidence="1 2">
    <name type="scientific">Rhodococcus phage ChewyVIII</name>
    <dbReference type="NCBI Taxonomy" id="1887657"/>
    <lineage>
        <taxon>Viruses</taxon>
        <taxon>Duplodnaviria</taxon>
        <taxon>Heunggongvirae</taxon>
        <taxon>Uroviricota</taxon>
        <taxon>Caudoviricetes</taxon>
        <taxon>Chewyvirus</taxon>
        <taxon>Chewyvirus chewyVIII</taxon>
    </lineage>
</organism>
<evidence type="ECO:0000313" key="2">
    <source>
        <dbReference type="Proteomes" id="UP000221751"/>
    </source>
</evidence>
<proteinExistence type="predicted"/>
<dbReference type="Proteomes" id="UP000221751">
    <property type="component" value="Segment"/>
</dbReference>
<dbReference type="GeneID" id="80018764"/>
<sequence>MTATDQGLCYTVHKHQAHLWDESLDSSGPTAKRESPQMKRFRRSMARGICQRCPLSTTCEYKIE</sequence>
<dbReference type="RefSeq" id="YP_010754182.1">
    <property type="nucleotide sequence ID" value="NC_073456.1"/>
</dbReference>
<reference evidence="2" key="1">
    <citation type="submission" date="2016-07" db="EMBL/GenBank/DDBJ databases">
        <authorList>
            <person name="Florea S."/>
            <person name="Webb J.S."/>
            <person name="Jaromczyk J."/>
            <person name="Schardl C.L."/>
        </authorList>
    </citation>
    <scope>NUCLEOTIDE SEQUENCE [LARGE SCALE GENOMIC DNA]</scope>
</reference>
<dbReference type="KEGG" id="vg:80018764"/>
<protein>
    <submittedName>
        <fullName evidence="1">Uncharacterized protein</fullName>
    </submittedName>
</protein>